<dbReference type="EMBL" id="CP003360">
    <property type="protein sequence ID" value="AFM28192.1"/>
    <property type="molecule type" value="Genomic_DNA"/>
</dbReference>
<dbReference type="KEGG" id="dti:Desti_5612"/>
<keyword evidence="3" id="KW-1185">Reference proteome</keyword>
<evidence type="ECO:0000313" key="3">
    <source>
        <dbReference type="Proteomes" id="UP000006055"/>
    </source>
</evidence>
<evidence type="ECO:0000256" key="1">
    <source>
        <dbReference type="SAM" id="Phobius"/>
    </source>
</evidence>
<gene>
    <name evidence="2" type="ordered locus">Desti_5612</name>
</gene>
<evidence type="ECO:0000313" key="2">
    <source>
        <dbReference type="EMBL" id="AFM28192.1"/>
    </source>
</evidence>
<dbReference type="HOGENOM" id="CLU_2632381_0_0_7"/>
<keyword evidence="1" id="KW-1133">Transmembrane helix</keyword>
<feature type="transmembrane region" description="Helical" evidence="1">
    <location>
        <begin position="6"/>
        <end position="23"/>
    </location>
</feature>
<keyword evidence="1" id="KW-0472">Membrane</keyword>
<sequence length="77" mass="8909">MAQFIIDIALFIMLATVVILSVIPRKARVRQSTNQGESPQLRKEMQPDFCYRDCVRVHGPQRERFCDVACGLSENRR</sequence>
<dbReference type="STRING" id="706587.Desti_5612"/>
<protein>
    <submittedName>
        <fullName evidence="2">Uncharacterized protein</fullName>
    </submittedName>
</protein>
<dbReference type="AlphaFoldDB" id="I4CF51"/>
<accession>I4CF51</accession>
<dbReference type="Proteomes" id="UP000006055">
    <property type="component" value="Chromosome"/>
</dbReference>
<organism evidence="2 3">
    <name type="scientific">Desulfomonile tiedjei (strain ATCC 49306 / DSM 6799 / DCB-1)</name>
    <dbReference type="NCBI Taxonomy" id="706587"/>
    <lineage>
        <taxon>Bacteria</taxon>
        <taxon>Pseudomonadati</taxon>
        <taxon>Thermodesulfobacteriota</taxon>
        <taxon>Desulfomonilia</taxon>
        <taxon>Desulfomonilales</taxon>
        <taxon>Desulfomonilaceae</taxon>
        <taxon>Desulfomonile</taxon>
    </lineage>
</organism>
<reference evidence="3" key="1">
    <citation type="submission" date="2012-06" db="EMBL/GenBank/DDBJ databases">
        <title>Complete sequence of chromosome of Desulfomonile tiedjei DSM 6799.</title>
        <authorList>
            <person name="Lucas S."/>
            <person name="Copeland A."/>
            <person name="Lapidus A."/>
            <person name="Glavina del Rio T."/>
            <person name="Dalin E."/>
            <person name="Tice H."/>
            <person name="Bruce D."/>
            <person name="Goodwin L."/>
            <person name="Pitluck S."/>
            <person name="Peters L."/>
            <person name="Ovchinnikova G."/>
            <person name="Zeytun A."/>
            <person name="Lu M."/>
            <person name="Kyrpides N."/>
            <person name="Mavromatis K."/>
            <person name="Ivanova N."/>
            <person name="Brettin T."/>
            <person name="Detter J.C."/>
            <person name="Han C."/>
            <person name="Larimer F."/>
            <person name="Land M."/>
            <person name="Hauser L."/>
            <person name="Markowitz V."/>
            <person name="Cheng J.-F."/>
            <person name="Hugenholtz P."/>
            <person name="Woyke T."/>
            <person name="Wu D."/>
            <person name="Spring S."/>
            <person name="Schroeder M."/>
            <person name="Brambilla E."/>
            <person name="Klenk H.-P."/>
            <person name="Eisen J.A."/>
        </authorList>
    </citation>
    <scope>NUCLEOTIDE SEQUENCE [LARGE SCALE GENOMIC DNA]</scope>
    <source>
        <strain evidence="3">ATCC 49306 / DSM 6799 / DCB-1</strain>
    </source>
</reference>
<name>I4CF51_DESTA</name>
<proteinExistence type="predicted"/>
<keyword evidence="1" id="KW-0812">Transmembrane</keyword>
<dbReference type="RefSeq" id="WP_014813269.1">
    <property type="nucleotide sequence ID" value="NC_018025.1"/>
</dbReference>